<dbReference type="Gene3D" id="2.40.320.10">
    <property type="entry name" value="Hypothetical Protein Pfu-838710-001"/>
    <property type="match status" value="1"/>
</dbReference>
<name>A0A5S5DV04_9FLAO</name>
<proteinExistence type="predicted"/>
<dbReference type="SMART" id="SM01118">
    <property type="entry name" value="CYTH"/>
    <property type="match status" value="1"/>
</dbReference>
<dbReference type="PANTHER" id="PTHR40114">
    <property type="entry name" value="SLR0698 PROTEIN"/>
    <property type="match status" value="1"/>
</dbReference>
<dbReference type="OrthoDB" id="9805588at2"/>
<evidence type="ECO:0000313" key="2">
    <source>
        <dbReference type="EMBL" id="TYP99675.1"/>
    </source>
</evidence>
<dbReference type="RefSeq" id="WP_148868384.1">
    <property type="nucleotide sequence ID" value="NZ_VNIA01000001.1"/>
</dbReference>
<dbReference type="AlphaFoldDB" id="A0A5S5DV04"/>
<evidence type="ECO:0000313" key="3">
    <source>
        <dbReference type="Proteomes" id="UP000323136"/>
    </source>
</evidence>
<dbReference type="SUPFAM" id="SSF55154">
    <property type="entry name" value="CYTH-like phosphatases"/>
    <property type="match status" value="1"/>
</dbReference>
<dbReference type="EMBL" id="VNIA01000001">
    <property type="protein sequence ID" value="TYP99675.1"/>
    <property type="molecule type" value="Genomic_DNA"/>
</dbReference>
<dbReference type="CDD" id="cd07891">
    <property type="entry name" value="CYTH-like_CthTTM-like_1"/>
    <property type="match status" value="1"/>
</dbReference>
<dbReference type="Pfam" id="PF01928">
    <property type="entry name" value="CYTH"/>
    <property type="match status" value="1"/>
</dbReference>
<organism evidence="2 3">
    <name type="scientific">Tenacibaculum adriaticum</name>
    <dbReference type="NCBI Taxonomy" id="413713"/>
    <lineage>
        <taxon>Bacteria</taxon>
        <taxon>Pseudomonadati</taxon>
        <taxon>Bacteroidota</taxon>
        <taxon>Flavobacteriia</taxon>
        <taxon>Flavobacteriales</taxon>
        <taxon>Flavobacteriaceae</taxon>
        <taxon>Tenacibaculum</taxon>
    </lineage>
</organism>
<reference evidence="2 3" key="1">
    <citation type="submission" date="2019-07" db="EMBL/GenBank/DDBJ databases">
        <title>Genomic Encyclopedia of Type Strains, Phase IV (KMG-IV): sequencing the most valuable type-strain genomes for metagenomic binning, comparative biology and taxonomic classification.</title>
        <authorList>
            <person name="Goeker M."/>
        </authorList>
    </citation>
    <scope>NUCLEOTIDE SEQUENCE [LARGE SCALE GENOMIC DNA]</scope>
    <source>
        <strain evidence="2 3">DSM 18961</strain>
    </source>
</reference>
<gene>
    <name evidence="2" type="ORF">C7447_101279</name>
</gene>
<dbReference type="InterPro" id="IPR033469">
    <property type="entry name" value="CYTH-like_dom_sf"/>
</dbReference>
<dbReference type="InterPro" id="IPR023577">
    <property type="entry name" value="CYTH_domain"/>
</dbReference>
<dbReference type="PANTHER" id="PTHR40114:SF1">
    <property type="entry name" value="SLR0698 PROTEIN"/>
    <property type="match status" value="1"/>
</dbReference>
<accession>A0A5S5DV04</accession>
<dbReference type="PROSITE" id="PS51707">
    <property type="entry name" value="CYTH"/>
    <property type="match status" value="1"/>
</dbReference>
<dbReference type="PIRSF" id="PIRSF016487">
    <property type="entry name" value="CYTH_UCP016487"/>
    <property type="match status" value="1"/>
</dbReference>
<protein>
    <submittedName>
        <fullName evidence="2">CYTH domain-containing protein</fullName>
    </submittedName>
</protein>
<sequence>MSIEIERKFLITSYNFKQEAHQKNYIKQGFLNSDKERVVRVRLKDDKGFLTIKGKSNKTGISRFEWEKEISKIDAENLFNLCEKGIIEKYRYLIKKGNHIFEVDEFFGDNEGLLIAEVELSSEDEKFSKPAWLGKEVTGIIKYYNSNLSKHPFKKWE</sequence>
<comment type="caution">
    <text evidence="2">The sequence shown here is derived from an EMBL/GenBank/DDBJ whole genome shotgun (WGS) entry which is preliminary data.</text>
</comment>
<dbReference type="Proteomes" id="UP000323136">
    <property type="component" value="Unassembled WGS sequence"/>
</dbReference>
<keyword evidence="3" id="KW-1185">Reference proteome</keyword>
<feature type="domain" description="CYTH" evidence="1">
    <location>
        <begin position="2"/>
        <end position="150"/>
    </location>
</feature>
<dbReference type="InterPro" id="IPR012042">
    <property type="entry name" value="NeuTTM/CthTTM-like"/>
</dbReference>
<evidence type="ECO:0000259" key="1">
    <source>
        <dbReference type="PROSITE" id="PS51707"/>
    </source>
</evidence>